<dbReference type="GO" id="GO:0005634">
    <property type="term" value="C:nucleus"/>
    <property type="evidence" value="ECO:0007669"/>
    <property type="project" value="UniProtKB-SubCell"/>
</dbReference>
<feature type="compositionally biased region" description="Gly residues" evidence="7">
    <location>
        <begin position="271"/>
        <end position="292"/>
    </location>
</feature>
<dbReference type="DNASU" id="40940"/>
<feature type="DNA-binding region" description="DM" evidence="5">
    <location>
        <begin position="44"/>
        <end position="91"/>
    </location>
</feature>
<feature type="domain" description="DM" evidence="8">
    <location>
        <begin position="44"/>
        <end position="91"/>
    </location>
</feature>
<dbReference type="PANTHER" id="PTHR12322">
    <property type="entry name" value="DOUBLESEX AND MAB-3 RELATED TRANSCRIPTION FACTOR DMRT"/>
    <property type="match status" value="1"/>
</dbReference>
<reference evidence="9 11" key="10">
    <citation type="journal article" date="2015" name="G3 (Bethesda)">
        <title>Gene Model Annotations for Drosophila melanogaster: The Rule-Benders.</title>
        <authorList>
            <consortium name="FlyBase Consortium"/>
            <person name="Crosby M.A."/>
            <person name="Gramates L.S."/>
            <person name="Dos Santos G."/>
            <person name="Matthews B.B."/>
            <person name="St Pierre S.E."/>
            <person name="Zhou P."/>
            <person name="Schroeder A.J."/>
            <person name="Falls K."/>
            <person name="Emmert D.B."/>
            <person name="Russo S.M."/>
            <person name="Gelbart W.M."/>
            <person name="null"/>
        </authorList>
    </citation>
    <scope>NUCLEOTIDE SEQUENCE [LARGE SCALE GENOMIC DNA]</scope>
    <source>
        <strain evidence="11">Berkeley</strain>
    </source>
</reference>
<dbReference type="PhylomeDB" id="A0A0B4KFS4"/>
<dbReference type="RefSeq" id="NP_731197.1">
    <property type="nucleotide sequence ID" value="NM_169202.1"/>
</dbReference>
<dbReference type="InterPro" id="IPR014932">
    <property type="entry name" value="DSX_dimer"/>
</dbReference>
<evidence type="ECO:0000256" key="2">
    <source>
        <dbReference type="ARBA" id="ARBA00022833"/>
    </source>
</evidence>
<dbReference type="GO" id="GO:0046872">
    <property type="term" value="F:metal ion binding"/>
    <property type="evidence" value="ECO:0007669"/>
    <property type="project" value="UniProtKB-KW"/>
</dbReference>
<keyword evidence="6" id="KW-0175">Coiled coil</keyword>
<dbReference type="BioGRID-ORCS" id="40940">
    <property type="hits" value="0 hits in 3 CRISPR screens"/>
</dbReference>
<dbReference type="VEuPathDB" id="VectorBase:FBgn0000504"/>
<comment type="subcellular location">
    <subcellularLocation>
        <location evidence="5">Nucleus</location>
    </subcellularLocation>
</comment>
<keyword evidence="3 5" id="KW-0238">DNA-binding</keyword>
<feature type="compositionally biased region" description="Low complexity" evidence="7">
    <location>
        <begin position="153"/>
        <end position="182"/>
    </location>
</feature>
<dbReference type="PROSITE" id="PS40000">
    <property type="entry name" value="DM_1"/>
    <property type="match status" value="1"/>
</dbReference>
<feature type="compositionally biased region" description="Low complexity" evidence="7">
    <location>
        <begin position="456"/>
        <end position="471"/>
    </location>
</feature>
<dbReference type="EMBL" id="AE014297">
    <property type="protein sequence ID" value="AGB95734.1"/>
    <property type="molecule type" value="Genomic_DNA"/>
</dbReference>
<evidence type="ECO:0000256" key="5">
    <source>
        <dbReference type="PROSITE-ProRule" id="PRU00070"/>
    </source>
</evidence>
<dbReference type="Gene3D" id="1.10.8.10">
    <property type="entry name" value="DNA helicase RuvA subunit, C-terminal domain"/>
    <property type="match status" value="1"/>
</dbReference>
<reference evidence="9 11" key="7">
    <citation type="journal article" date="2007" name="Science">
        <title>The Release 5.1 annotation of Drosophila melanogaster heterochromatin.</title>
        <authorList>
            <person name="Smith C.D."/>
            <person name="Shu S."/>
            <person name="Mungall C.J."/>
            <person name="Karpen G.H."/>
        </authorList>
    </citation>
    <scope>NUCLEOTIDE SEQUENCE [LARGE SCALE GENOMIC DNA]</scope>
    <source>
        <strain evidence="11">Berkeley</strain>
    </source>
</reference>
<dbReference type="GO" id="GO:0006355">
    <property type="term" value="P:regulation of DNA-templated transcription"/>
    <property type="evidence" value="ECO:0007669"/>
    <property type="project" value="InterPro"/>
</dbReference>
<evidence type="ECO:0000256" key="3">
    <source>
        <dbReference type="ARBA" id="ARBA00023125"/>
    </source>
</evidence>
<dbReference type="CTD" id="40940"/>
<feature type="compositionally biased region" description="Low complexity" evidence="7">
    <location>
        <begin position="26"/>
        <end position="37"/>
    </location>
</feature>
<reference evidence="9 11" key="6">
    <citation type="journal article" date="2005" name="PLoS Comput. Biol.">
        <title>Combined evidence annotation of transposable elements in genome sequences.</title>
        <authorList>
            <person name="Quesneville H."/>
            <person name="Bergman C.M."/>
            <person name="Andrieu O."/>
            <person name="Autard D."/>
            <person name="Nouaud D."/>
            <person name="Ashburner M."/>
            <person name="Anxolabehere D."/>
        </authorList>
    </citation>
    <scope>NUCLEOTIDE SEQUENCE [LARGE SCALE GENOMIC DNA]</scope>
    <source>
        <strain evidence="11">Berkeley</strain>
    </source>
</reference>
<dbReference type="ExpressionAtlas" id="A0A0B4KFS4">
    <property type="expression patterns" value="baseline and differential"/>
</dbReference>
<dbReference type="FunFam" id="4.10.1040.10:FF:000001">
    <property type="entry name" value="doublesex- and mab-3-related transcription factor 1"/>
    <property type="match status" value="1"/>
</dbReference>
<gene>
    <name evidence="9 10" type="primary">dsx</name>
    <name evidence="9" type="synonym">Dmdsx</name>
    <name evidence="9" type="synonym">Dmel\CG11094</name>
    <name evidence="9" type="synonym">DSX</name>
    <name evidence="9" type="synonym">Dsx</name>
    <name evidence="9" type="synonym">DSXF</name>
    <name evidence="9" type="synonym">dsxF</name>
    <name evidence="9" type="synonym">DSXM</name>
    <name evidence="9" type="synonym">dsxM</name>
    <name evidence="9" type="synonym">Hr</name>
    <name evidence="9" type="synonym">ix-62c</name>
    <name evidence="9 10" type="ORF">CG11094</name>
    <name evidence="9" type="ORF">Dmel_CG11094</name>
</gene>
<feature type="region of interest" description="Disordered" evidence="7">
    <location>
        <begin position="1"/>
        <end position="42"/>
    </location>
</feature>
<dbReference type="SUPFAM" id="SSF82927">
    <property type="entry name" value="Cysteine-rich DNA binding domain, (DM domain)"/>
    <property type="match status" value="1"/>
</dbReference>
<evidence type="ECO:0000313" key="9">
    <source>
        <dbReference type="EMBL" id="AGB95734.1"/>
    </source>
</evidence>
<evidence type="ECO:0000256" key="7">
    <source>
        <dbReference type="SAM" id="MobiDB-lite"/>
    </source>
</evidence>
<feature type="coiled-coil region" evidence="6">
    <location>
        <begin position="381"/>
        <end position="408"/>
    </location>
</feature>
<evidence type="ECO:0000313" key="10">
    <source>
        <dbReference type="FlyBase" id="FBgn0000504"/>
    </source>
</evidence>
<keyword evidence="4 5" id="KW-0539">Nucleus</keyword>
<dbReference type="Gene3D" id="4.10.1040.10">
    <property type="entry name" value="DM DNA-binding domain"/>
    <property type="match status" value="1"/>
</dbReference>
<dbReference type="InterPro" id="IPR036407">
    <property type="entry name" value="DM_DNA-bd_sf"/>
</dbReference>
<feature type="compositionally biased region" description="Low complexity" evidence="7">
    <location>
        <begin position="489"/>
        <end position="507"/>
    </location>
</feature>
<dbReference type="InterPro" id="IPR001275">
    <property type="entry name" value="DM_DNA-bd"/>
</dbReference>
<feature type="compositionally biased region" description="Basic residues" evidence="7">
    <location>
        <begin position="129"/>
        <end position="152"/>
    </location>
</feature>
<dbReference type="OrthoDB" id="5842031at2759"/>
<dbReference type="SMART" id="SM00301">
    <property type="entry name" value="DM"/>
    <property type="match status" value="1"/>
</dbReference>
<reference evidence="9 11" key="9">
    <citation type="journal article" date="2015" name="G3 (Bethesda)">
        <title>Gene Model Annotations for Drosophila melanogaster: Impact of High-Throughput Data.</title>
        <authorList>
            <consortium name="FlyBase Consortium"/>
            <person name="Matthews B.B."/>
            <person name="Dos Santos G."/>
            <person name="Crosby M.A."/>
            <person name="Emmert D.B."/>
            <person name="St Pierre S.E."/>
            <person name="Gramates L.S."/>
            <person name="Zhou P."/>
            <person name="Schroeder A.J."/>
            <person name="Falls K."/>
            <person name="Strelets V."/>
            <person name="Russo S.M."/>
            <person name="Gelbart W.M."/>
            <person name="null"/>
        </authorList>
    </citation>
    <scope>NUCLEOTIDE SEQUENCE [LARGE SCALE GENOMIC DNA]</scope>
    <source>
        <strain evidence="11">Berkeley</strain>
    </source>
</reference>
<reference evidence="9 11" key="5">
    <citation type="journal article" date="2002" name="Genome Biol.">
        <title>Heterochromatic sequences in a Drosophila whole-genome shotgun assembly.</title>
        <authorList>
            <person name="Hoskins R.A."/>
            <person name="Smith C.D."/>
            <person name="Carlson J.W."/>
            <person name="Carvalho A.B."/>
            <person name="Halpern A."/>
            <person name="Kaminker J.S."/>
            <person name="Kennedy C."/>
            <person name="Mungall C.J."/>
            <person name="Sullivan B.A."/>
            <person name="Sutton G.G."/>
            <person name="Yasuhara J.C."/>
            <person name="Wakimoto B.T."/>
            <person name="Myers E.W."/>
            <person name="Celniker S.E."/>
            <person name="Rubin G.M."/>
            <person name="Karpen G.H."/>
        </authorList>
    </citation>
    <scope>NUCLEOTIDE SEQUENCE [LARGE SCALE GENOMIC DNA]</scope>
    <source>
        <strain evidence="11">Berkeley</strain>
    </source>
</reference>
<reference evidence="9 11" key="1">
    <citation type="journal article" date="2000" name="Science">
        <title>The genome sequence of Drosophila melanogaster.</title>
        <authorList>
            <person name="Adams M.D."/>
            <person name="Celniker S.E."/>
            <person name="Holt R.A."/>
            <person name="Evans C.A."/>
            <person name="Gocayne J.D."/>
            <person name="Amanatides P.G."/>
            <person name="Scherer S.E."/>
            <person name="Li P.W."/>
            <person name="Hoskins R.A."/>
            <person name="Galle R.F."/>
            <person name="George R.A."/>
            <person name="Lewis S.E."/>
            <person name="Richards S."/>
            <person name="Ashburner M."/>
            <person name="Henderson S.N."/>
            <person name="Sutton G.G."/>
            <person name="Wortman J.R."/>
            <person name="Yandell M.D."/>
            <person name="Zhang Q."/>
            <person name="Chen L.X."/>
            <person name="Brandon R.C."/>
            <person name="Rogers Y.H."/>
            <person name="Blazej R.G."/>
            <person name="Champe M."/>
            <person name="Pfeiffer B.D."/>
            <person name="Wan K.H."/>
            <person name="Doyle C."/>
            <person name="Baxter E.G."/>
            <person name="Helt G."/>
            <person name="Nelson C.R."/>
            <person name="Gabor G.L."/>
            <person name="Abril J.F."/>
            <person name="Agbayani A."/>
            <person name="An H.J."/>
            <person name="Andrews-Pfannkoch C."/>
            <person name="Baldwin D."/>
            <person name="Ballew R.M."/>
            <person name="Basu A."/>
            <person name="Baxendale J."/>
            <person name="Bayraktaroglu L."/>
            <person name="Beasley E.M."/>
            <person name="Beeson K.Y."/>
            <person name="Benos P.V."/>
            <person name="Berman B.P."/>
            <person name="Bhandari D."/>
            <person name="Bolshakov S."/>
            <person name="Borkova D."/>
            <person name="Botchan M.R."/>
            <person name="Bouck J."/>
            <person name="Brokstein P."/>
            <person name="Brottier P."/>
            <person name="Burtis K.C."/>
            <person name="Busam D.A."/>
            <person name="Butler H."/>
            <person name="Cadieu E."/>
            <person name="Center A."/>
            <person name="Chandra I."/>
            <person name="Cherry J.M."/>
            <person name="Cawley S."/>
            <person name="Dahlke C."/>
            <person name="Davenport L.B."/>
            <person name="Davies P."/>
            <person name="de Pablos B."/>
            <person name="Delcher A."/>
            <person name="Deng Z."/>
            <person name="Mays A.D."/>
            <person name="Dew I."/>
            <person name="Dietz S.M."/>
            <person name="Dodson K."/>
            <person name="Doup L.E."/>
            <person name="Downes M."/>
            <person name="Dugan-Rocha S."/>
            <person name="Dunkov B.C."/>
            <person name="Dunn P."/>
            <person name="Durbin K.J."/>
            <person name="Evangelista C.C."/>
            <person name="Ferraz C."/>
            <person name="Ferriera S."/>
            <person name="Fleischmann W."/>
            <person name="Fosler C."/>
            <person name="Gabrielian A.E."/>
            <person name="Garg N.S."/>
            <person name="Gelbart W.M."/>
            <person name="Glasser K."/>
            <person name="Glodek A."/>
            <person name="Gong F."/>
            <person name="Gorrell J.H."/>
            <person name="Gu Z."/>
            <person name="Guan P."/>
            <person name="Harris M."/>
            <person name="Harris N.L."/>
            <person name="Harvey D."/>
            <person name="Heiman T.J."/>
            <person name="Hernandez J.R."/>
            <person name="Houck J."/>
            <person name="Hostin D."/>
            <person name="Houston K.A."/>
            <person name="Howland T.J."/>
            <person name="Wei M.H."/>
            <person name="Ibegwam C."/>
            <person name="Jalali M."/>
            <person name="Kalush F."/>
            <person name="Karpen G.H."/>
            <person name="Ke Z."/>
            <person name="Kennison J.A."/>
            <person name="Ketchum K.A."/>
            <person name="Kimmel B.E."/>
            <person name="Kodira C.D."/>
            <person name="Kraft C."/>
            <person name="Kravitz S."/>
            <person name="Kulp D."/>
            <person name="Lai Z."/>
            <person name="Lasko P."/>
            <person name="Lei Y."/>
            <person name="Levitsky A.A."/>
            <person name="Li J."/>
            <person name="Li Z."/>
            <person name="Liang Y."/>
            <person name="Lin X."/>
            <person name="Liu X."/>
            <person name="Mattei B."/>
            <person name="McIntosh T.C."/>
            <person name="McLeod M.P."/>
            <person name="McPherson D."/>
            <person name="Merkulov G."/>
            <person name="Milshina N.V."/>
            <person name="Mobarry C."/>
            <person name="Morris J."/>
            <person name="Moshrefi A."/>
            <person name="Mount S.M."/>
            <person name="Moy M."/>
            <person name="Murphy B."/>
            <person name="Murphy L."/>
            <person name="Muzny D.M."/>
            <person name="Nelson D.L."/>
            <person name="Nelson D.R."/>
            <person name="Nelson K.A."/>
            <person name="Nixon K."/>
            <person name="Nusskern D.R."/>
            <person name="Pacleb J.M."/>
            <person name="Palazzolo M."/>
            <person name="Pittman G.S."/>
            <person name="Pan S."/>
            <person name="Pollard J."/>
            <person name="Puri V."/>
            <person name="Reese M.G."/>
            <person name="Reinert K."/>
            <person name="Remington K."/>
            <person name="Saunders R.D."/>
            <person name="Scheeler F."/>
            <person name="Shen H."/>
            <person name="Shue B.C."/>
            <person name="Siden-Kiamos I."/>
            <person name="Simpson M."/>
            <person name="Skupski M.P."/>
            <person name="Smith T."/>
            <person name="Spier E."/>
            <person name="Spradling A.C."/>
            <person name="Stapleton M."/>
            <person name="Strong R."/>
            <person name="Sun E."/>
            <person name="Svirskas R."/>
            <person name="Tector C."/>
            <person name="Turner R."/>
            <person name="Venter E."/>
            <person name="Wang A.H."/>
            <person name="Wang X."/>
            <person name="Wang Z.Y."/>
            <person name="Wassarman D.A."/>
            <person name="Weinstock G.M."/>
            <person name="Weissenbach J."/>
            <person name="Williams S.M."/>
            <person name="WoodageT"/>
            <person name="Worley K.C."/>
            <person name="Wu D."/>
            <person name="Yang S."/>
            <person name="Yao Q.A."/>
            <person name="Ye J."/>
            <person name="Yeh R.F."/>
            <person name="Zaveri J.S."/>
            <person name="Zhan M."/>
            <person name="Zhang G."/>
            <person name="Zhao Q."/>
            <person name="Zheng L."/>
            <person name="Zheng X.H."/>
            <person name="Zhong F.N."/>
            <person name="Zhong W."/>
            <person name="Zhou X."/>
            <person name="Zhu S."/>
            <person name="Zhu X."/>
            <person name="Smith H.O."/>
            <person name="Gibbs R.A."/>
            <person name="Myers E.W."/>
            <person name="Rubin G.M."/>
            <person name="Venter J.C."/>
        </authorList>
    </citation>
    <scope>NUCLEOTIDE SEQUENCE [LARGE SCALE GENOMIC DNA]</scope>
    <source>
        <strain evidence="11">Berkeley</strain>
    </source>
</reference>
<dbReference type="Pfam" id="PF00751">
    <property type="entry name" value="DM"/>
    <property type="match status" value="1"/>
</dbReference>
<dbReference type="Proteomes" id="UP000000803">
    <property type="component" value="Chromosome 3R"/>
</dbReference>
<feature type="compositionally biased region" description="Low complexity" evidence="7">
    <location>
        <begin position="246"/>
        <end position="270"/>
    </location>
</feature>
<feature type="compositionally biased region" description="Basic residues" evidence="7">
    <location>
        <begin position="205"/>
        <end position="223"/>
    </location>
</feature>
<dbReference type="PROSITE" id="PS50809">
    <property type="entry name" value="DM_2"/>
    <property type="match status" value="1"/>
</dbReference>
<keyword evidence="1 5" id="KW-0479">Metal-binding</keyword>
<dbReference type="GO" id="GO:0043565">
    <property type="term" value="F:sequence-specific DNA binding"/>
    <property type="evidence" value="ECO:0007669"/>
    <property type="project" value="InterPro"/>
</dbReference>
<reference evidence="9 11" key="11">
    <citation type="journal article" date="2015" name="Genome Res.">
        <title>The Release 6 reference sequence of the Drosophila melanogaster genome.</title>
        <authorList>
            <person name="Hoskins R.A."/>
            <person name="Carlson J.W."/>
            <person name="Wan K.H."/>
            <person name="Park S."/>
            <person name="Mendez I."/>
            <person name="Galle S.E."/>
            <person name="Booth B.W."/>
            <person name="Pfeiffer B.D."/>
            <person name="George R.A."/>
            <person name="Svirskas R."/>
            <person name="Krzywinski M."/>
            <person name="Schein J."/>
            <person name="Accardo M.C."/>
            <person name="Damia E."/>
            <person name="Messina G."/>
            <person name="Mendez-Lago M."/>
            <person name="de Pablos B."/>
            <person name="Demakova O.V."/>
            <person name="Andreyeva E.N."/>
            <person name="Boldyreva L.V."/>
            <person name="Marra M."/>
            <person name="Carvalho A.B."/>
            <person name="Dimitri P."/>
            <person name="Villasante A."/>
            <person name="Zhimulev I.F."/>
            <person name="Rubin G.M."/>
            <person name="Karpen G.H."/>
            <person name="Celniker S.E."/>
        </authorList>
    </citation>
    <scope>NUCLEOTIDE SEQUENCE [LARGE SCALE GENOMIC DNA]</scope>
    <source>
        <strain evidence="11">Berkeley</strain>
    </source>
</reference>
<dbReference type="FlyBase" id="FBgn0000504">
    <property type="gene designation" value="dsx"/>
</dbReference>
<reference evidence="9 11" key="4">
    <citation type="journal article" date="2002" name="Genome Biol.">
        <title>The transposable elements of the Drosophila melanogaster euchromatin: a genomics perspective.</title>
        <authorList>
            <person name="Kaminker J.S."/>
            <person name="Bergman C.M."/>
            <person name="Kronmiller B."/>
            <person name="Carlson J."/>
            <person name="Svirskas R."/>
            <person name="Patel S."/>
            <person name="Frise E."/>
            <person name="Wheeler D.A."/>
            <person name="Lewis S.E."/>
            <person name="Rubin G.M."/>
            <person name="Ashburner M."/>
            <person name="Celniker S.E."/>
        </authorList>
    </citation>
    <scope>NUCLEOTIDE SEQUENCE [LARGE SCALE GENOMIC DNA]</scope>
    <source>
        <strain evidence="11">Berkeley</strain>
    </source>
</reference>
<proteinExistence type="predicted"/>
<evidence type="ECO:0000256" key="4">
    <source>
        <dbReference type="ARBA" id="ARBA00023242"/>
    </source>
</evidence>
<dbReference type="Pfam" id="PF08828">
    <property type="entry name" value="DSX_dimer"/>
    <property type="match status" value="1"/>
</dbReference>
<reference evidence="9 11" key="2">
    <citation type="journal article" date="2002" name="Genome Biol.">
        <title>Finishing a whole-genome shotgun: release 3 of the Drosophila melanogaster euchromatic genome sequence.</title>
        <authorList>
            <person name="Celniker S.E."/>
            <person name="Wheeler D.A."/>
            <person name="Kronmiller B."/>
            <person name="Carlson J.W."/>
            <person name="Halpern A."/>
            <person name="Patel S."/>
            <person name="Adams M."/>
            <person name="Champe M."/>
            <person name="Dugan S.P."/>
            <person name="Frise E."/>
            <person name="Hodgson A."/>
            <person name="George R.A."/>
            <person name="Hoskins R.A."/>
            <person name="Laverty T."/>
            <person name="Muzny D.M."/>
            <person name="Nelson C.R."/>
            <person name="Pacleb J.M."/>
            <person name="Park S."/>
            <person name="Pfeiffer B.D."/>
            <person name="Richards S."/>
            <person name="Sodergren E.J."/>
            <person name="Svirskas R."/>
            <person name="Tabor P.E."/>
            <person name="Wan K."/>
            <person name="Stapleton M."/>
            <person name="Sutton G.G."/>
            <person name="Venter C."/>
            <person name="Weinstock G."/>
            <person name="Scherer S.E."/>
            <person name="Myers E.W."/>
            <person name="Gibbs R.A."/>
            <person name="Rubin G.M."/>
        </authorList>
    </citation>
    <scope>NUCLEOTIDE SEQUENCE [LARGE SCALE GENOMIC DNA]</scope>
    <source>
        <strain evidence="11">Berkeley</strain>
    </source>
</reference>
<evidence type="ECO:0000259" key="8">
    <source>
        <dbReference type="PROSITE" id="PS50809"/>
    </source>
</evidence>
<name>A0A0B4KFS4_DROME</name>
<dbReference type="AlphaFoldDB" id="A0A0B4KFS4"/>
<accession>A0A0B4KFS4</accession>
<evidence type="ECO:0000256" key="6">
    <source>
        <dbReference type="SAM" id="Coils"/>
    </source>
</evidence>
<dbReference type="GeneID" id="40940"/>
<dbReference type="AGR" id="FB:FBgn0000504"/>
<dbReference type="Bgee" id="FBgn0000504">
    <property type="expression patterns" value="Expressed in cyst progenitor cell (Drosophila) in testis and 173 other cell types or tissues"/>
</dbReference>
<feature type="region of interest" description="Disordered" evidence="7">
    <location>
        <begin position="452"/>
        <end position="549"/>
    </location>
</feature>
<feature type="region of interest" description="Disordered" evidence="7">
    <location>
        <begin position="129"/>
        <end position="331"/>
    </location>
</feature>
<feature type="compositionally biased region" description="Low complexity" evidence="7">
    <location>
        <begin position="321"/>
        <end position="330"/>
    </location>
</feature>
<reference evidence="9 11" key="3">
    <citation type="journal article" date="2002" name="Genome Biol.">
        <title>Annotation of the Drosophila melanogaster euchromatic genome: a systematic review.</title>
        <authorList>
            <person name="Misra S."/>
            <person name="Crosby M.A."/>
            <person name="Mungall C.J."/>
            <person name="Matthews B.B."/>
            <person name="Campbell K.S."/>
            <person name="Hradecky P."/>
            <person name="Huang Y."/>
            <person name="Kaminker J.S."/>
            <person name="Millburn G.H."/>
            <person name="Prochnik S.E."/>
            <person name="Smith C.D."/>
            <person name="Tupy J.L."/>
            <person name="Whitfied E.J."/>
            <person name="Bayraktaroglu L."/>
            <person name="Berman B.P."/>
            <person name="Bettencourt B.R."/>
            <person name="Celniker S.E."/>
            <person name="de Grey A.D."/>
            <person name="Drysdale R.A."/>
            <person name="Harris N.L."/>
            <person name="Richter J."/>
            <person name="Russo S."/>
            <person name="Schroeder A.J."/>
            <person name="Shu S.Q."/>
            <person name="Stapleton M."/>
            <person name="Yamada C."/>
            <person name="Ashburner M."/>
            <person name="Gelbart W.M."/>
            <person name="Rubin G.M."/>
            <person name="Lewis S.E."/>
        </authorList>
    </citation>
    <scope>GENOME REANNOTATION</scope>
    <source>
        <strain evidence="11">Berkeley</strain>
    </source>
</reference>
<reference evidence="9 11" key="8">
    <citation type="journal article" date="2007" name="Science">
        <title>Sequence finishing and mapping of Drosophila melanogaster heterochromatin.</title>
        <authorList>
            <person name="Hoskins R.A."/>
            <person name="Carlson J.W."/>
            <person name="Kennedy C."/>
            <person name="Acevedo D."/>
            <person name="Evans-Holm M."/>
            <person name="Frise E."/>
            <person name="Wan K.H."/>
            <person name="Park S."/>
            <person name="Mendez-Lago M."/>
            <person name="Rossi F."/>
            <person name="Villasante A."/>
            <person name="Dimitri P."/>
            <person name="Karpen G.H."/>
            <person name="Celniker S.E."/>
        </authorList>
    </citation>
    <scope>NUCLEOTIDE SEQUENCE [LARGE SCALE GENOMIC DNA]</scope>
    <source>
        <strain evidence="11">Berkeley</strain>
    </source>
</reference>
<dbReference type="RefSeq" id="NP_001262352.1">
    <property type="nucleotide sequence ID" value="NM_001275423.1"/>
</dbReference>
<keyword evidence="11" id="KW-1185">Reference proteome</keyword>
<feature type="compositionally biased region" description="Polar residues" evidence="7">
    <location>
        <begin position="307"/>
        <end position="320"/>
    </location>
</feature>
<evidence type="ECO:0000256" key="1">
    <source>
        <dbReference type="ARBA" id="ARBA00022723"/>
    </source>
</evidence>
<protein>
    <submittedName>
        <fullName evidence="9">Doublesex, isoform D</fullName>
    </submittedName>
</protein>
<organism evidence="9 11">
    <name type="scientific">Drosophila melanogaster</name>
    <name type="common">Fruit fly</name>
    <dbReference type="NCBI Taxonomy" id="7227"/>
    <lineage>
        <taxon>Eukaryota</taxon>
        <taxon>Metazoa</taxon>
        <taxon>Ecdysozoa</taxon>
        <taxon>Arthropoda</taxon>
        <taxon>Hexapoda</taxon>
        <taxon>Insecta</taxon>
        <taxon>Pterygota</taxon>
        <taxon>Neoptera</taxon>
        <taxon>Endopterygota</taxon>
        <taxon>Diptera</taxon>
        <taxon>Brachycera</taxon>
        <taxon>Muscomorpha</taxon>
        <taxon>Ephydroidea</taxon>
        <taxon>Drosophilidae</taxon>
        <taxon>Drosophila</taxon>
        <taxon>Sophophora</taxon>
    </lineage>
</organism>
<dbReference type="SMART" id="SM01143">
    <property type="entry name" value="DSX_dimer"/>
    <property type="match status" value="1"/>
</dbReference>
<sequence>MVSEENWNSDTMSDSDMIDSKNDVCGGASSSSGSSISPRTPPNCARCRNHGLKITLKGHKRYCKFRYCTCEKCRLTADRQRVMALQTALRRAQAQDEQRALHMHEVPPANPAATTLLSHHHHVAAPAHVHAHHVHAHHAHGGHHSHHGHVLHHQQAAAAAAAAPSAPASHLGGSSTAASSIHGHAHAHHVHMAAAAAASVAQHQHQSHPHSHHHHHQNHHQHPHQQPATQTALRSPPHSDHGGSVGPATSSSGGGAPSSSNAAAATSSNGSSGGGGGGGGGSSGGGAGGGRSSGTSVITSADHHMTTVPTPAQSLEGSCDSSSPSPSSTSGAAILPISVSVNRKNGANVPLGQDVFLDYCQKLLEKFRYPWELMPLMYVILKDADANIEEASRRIEEARVEINRTVAQIYYNYYTPMALVNGAPMYLTYPSIEQGRYGAHFTHLPLTQICPPTPEPLALSRSPSSPSGPSAVHNQKPSRPGSSNGTVHSAASPTMVTTMATTSSTPTLSRRQRSRSATPTTPPPPPPAHSSSNGAYHHGHHLVSSTAAT</sequence>
<dbReference type="SMR" id="A0A0B4KFS4"/>
<dbReference type="InterPro" id="IPR026607">
    <property type="entry name" value="DMRT"/>
</dbReference>
<evidence type="ECO:0000313" key="11">
    <source>
        <dbReference type="Proteomes" id="UP000000803"/>
    </source>
</evidence>
<keyword evidence="2 5" id="KW-0862">Zinc</keyword>
<dbReference type="OMA" id="TSGAPMY"/>
<dbReference type="KEGG" id="dme:Dmel_CG11094"/>
<dbReference type="PANTHER" id="PTHR12322:SF100">
    <property type="entry name" value="PROTEIN DOUBLESEX"/>
    <property type="match status" value="1"/>
</dbReference>
<feature type="compositionally biased region" description="Polar residues" evidence="7">
    <location>
        <begin position="472"/>
        <end position="487"/>
    </location>
</feature>
<feature type="compositionally biased region" description="Low complexity" evidence="7">
    <location>
        <begin position="192"/>
        <end position="204"/>
    </location>
</feature>